<evidence type="ECO:0000256" key="1">
    <source>
        <dbReference type="ARBA" id="ARBA00006974"/>
    </source>
</evidence>
<comment type="similarity">
    <text evidence="1">Belongs to the ARG7 family.</text>
</comment>
<dbReference type="Proteomes" id="UP000593572">
    <property type="component" value="Unassembled WGS sequence"/>
</dbReference>
<dbReference type="PANTHER" id="PTHR31374">
    <property type="entry name" value="AUXIN-INDUCED PROTEIN-LIKE-RELATED"/>
    <property type="match status" value="1"/>
</dbReference>
<keyword evidence="5" id="KW-1185">Reference proteome</keyword>
<proteinExistence type="inferred from homology"/>
<evidence type="ECO:0000313" key="4">
    <source>
        <dbReference type="EMBL" id="MBA0574658.1"/>
    </source>
</evidence>
<evidence type="ECO:0008006" key="6">
    <source>
        <dbReference type="Google" id="ProtNLM"/>
    </source>
</evidence>
<evidence type="ECO:0000313" key="5">
    <source>
        <dbReference type="Proteomes" id="UP000593572"/>
    </source>
</evidence>
<keyword evidence="2" id="KW-0217">Developmental protein</keyword>
<name>A0A7J8NCC4_9ROSI</name>
<evidence type="ECO:0000256" key="2">
    <source>
        <dbReference type="ARBA" id="ARBA00022473"/>
    </source>
</evidence>
<protein>
    <recommendedName>
        <fullName evidence="6">Auxin-responsive family protein</fullName>
    </recommendedName>
</protein>
<dbReference type="GO" id="GO:0009733">
    <property type="term" value="P:response to auxin"/>
    <property type="evidence" value="ECO:0007669"/>
    <property type="project" value="InterPro"/>
</dbReference>
<dbReference type="Pfam" id="PF02519">
    <property type="entry name" value="Auxin_inducible"/>
    <property type="match status" value="1"/>
</dbReference>
<dbReference type="EMBL" id="JABEZX010000013">
    <property type="protein sequence ID" value="MBA0574658.1"/>
    <property type="molecule type" value="Genomic_DNA"/>
</dbReference>
<dbReference type="InterPro" id="IPR003676">
    <property type="entry name" value="SAUR_fam"/>
</dbReference>
<dbReference type="AlphaFoldDB" id="A0A7J8NCC4"/>
<keyword evidence="3" id="KW-0341">Growth regulation</keyword>
<comment type="caution">
    <text evidence="4">The sequence shown here is derived from an EMBL/GenBank/DDBJ whole genome shotgun (WGS) entry which is preliminary data.</text>
</comment>
<sequence length="169" mass="19153">MKAVKMGEALNNLKADKSVVTENDCLIEGMAKLNYKKNGIVKLKVVAEMFHKSLSLKKKWKHNEARHGSNNVPDDVKEGHFAVVAEHGEEPRRFVVPLSYLTHPRFLMLLEQAAEEYGFDHKGALTIPCCPSELERILADEQQQLGQEREDPNANVTWATSYEAMIQSY</sequence>
<dbReference type="PANTHER" id="PTHR31374:SF16">
    <property type="entry name" value="AUXIN-RESPONSIVE FAMILY PROTEIN"/>
    <property type="match status" value="1"/>
</dbReference>
<gene>
    <name evidence="4" type="ORF">Golob_001846</name>
</gene>
<reference evidence="4 5" key="1">
    <citation type="journal article" date="2019" name="Genome Biol. Evol.">
        <title>Insights into the evolution of the New World diploid cottons (Gossypium, subgenus Houzingenia) based on genome sequencing.</title>
        <authorList>
            <person name="Grover C.E."/>
            <person name="Arick M.A. 2nd"/>
            <person name="Thrash A."/>
            <person name="Conover J.L."/>
            <person name="Sanders W.S."/>
            <person name="Peterson D.G."/>
            <person name="Frelichowski J.E."/>
            <person name="Scheffler J.A."/>
            <person name="Scheffler B.E."/>
            <person name="Wendel J.F."/>
        </authorList>
    </citation>
    <scope>NUCLEOTIDE SEQUENCE [LARGE SCALE GENOMIC DNA]</scope>
    <source>
        <strain evidence="4">157</strain>
        <tissue evidence="4">Leaf</tissue>
    </source>
</reference>
<organism evidence="4 5">
    <name type="scientific">Gossypium lobatum</name>
    <dbReference type="NCBI Taxonomy" id="34289"/>
    <lineage>
        <taxon>Eukaryota</taxon>
        <taxon>Viridiplantae</taxon>
        <taxon>Streptophyta</taxon>
        <taxon>Embryophyta</taxon>
        <taxon>Tracheophyta</taxon>
        <taxon>Spermatophyta</taxon>
        <taxon>Magnoliopsida</taxon>
        <taxon>eudicotyledons</taxon>
        <taxon>Gunneridae</taxon>
        <taxon>Pentapetalae</taxon>
        <taxon>rosids</taxon>
        <taxon>malvids</taxon>
        <taxon>Malvales</taxon>
        <taxon>Malvaceae</taxon>
        <taxon>Malvoideae</taxon>
        <taxon>Gossypium</taxon>
    </lineage>
</organism>
<evidence type="ECO:0000256" key="3">
    <source>
        <dbReference type="ARBA" id="ARBA00022604"/>
    </source>
</evidence>
<accession>A0A7J8NCC4</accession>